<name>A0A6N7QZH3_9GAMM</name>
<dbReference type="InterPro" id="IPR004609">
    <property type="entry name" value="ATP-dep_DNA_helicase_RecG"/>
</dbReference>
<feature type="domain" description="Helicase C-terminal" evidence="17">
    <location>
        <begin position="480"/>
        <end position="650"/>
    </location>
</feature>
<evidence type="ECO:0000313" key="19">
    <source>
        <dbReference type="Proteomes" id="UP000433788"/>
    </source>
</evidence>
<dbReference type="PANTHER" id="PTHR47964:SF1">
    <property type="entry name" value="ATP-DEPENDENT DNA HELICASE HOMOLOG RECG, CHLOROPLASTIC"/>
    <property type="match status" value="1"/>
</dbReference>
<evidence type="ECO:0000256" key="11">
    <source>
        <dbReference type="ARBA" id="ARBA00023235"/>
    </source>
</evidence>
<evidence type="ECO:0000256" key="10">
    <source>
        <dbReference type="ARBA" id="ARBA00023204"/>
    </source>
</evidence>
<accession>A0A6N7QZH3</accession>
<dbReference type="CDD" id="cd17992">
    <property type="entry name" value="DEXHc_RecG"/>
    <property type="match status" value="1"/>
</dbReference>
<evidence type="ECO:0000256" key="13">
    <source>
        <dbReference type="ARBA" id="ARBA00034808"/>
    </source>
</evidence>
<comment type="catalytic activity">
    <reaction evidence="14 15">
        <text>ATP + H2O = ADP + phosphate + H(+)</text>
        <dbReference type="Rhea" id="RHEA:13065"/>
        <dbReference type="ChEBI" id="CHEBI:15377"/>
        <dbReference type="ChEBI" id="CHEBI:15378"/>
        <dbReference type="ChEBI" id="CHEBI:30616"/>
        <dbReference type="ChEBI" id="CHEBI:43474"/>
        <dbReference type="ChEBI" id="CHEBI:456216"/>
        <dbReference type="EC" id="5.6.2.4"/>
    </reaction>
</comment>
<keyword evidence="4 15" id="KW-0227">DNA damage</keyword>
<dbReference type="GO" id="GO:0006310">
    <property type="term" value="P:DNA recombination"/>
    <property type="evidence" value="ECO:0007669"/>
    <property type="project" value="UniProtKB-UniRule"/>
</dbReference>
<dbReference type="NCBIfam" id="NF008163">
    <property type="entry name" value="PRK10917.1-1"/>
    <property type="match status" value="1"/>
</dbReference>
<keyword evidence="3 15" id="KW-0547">Nucleotide-binding</keyword>
<dbReference type="PROSITE" id="PS51194">
    <property type="entry name" value="HELICASE_CTER"/>
    <property type="match status" value="1"/>
</dbReference>
<comment type="function">
    <text evidence="15">Plays a critical role in recombination and DNA repair. Helps process Holliday junction intermediates to mature products by catalyzing branch migration. Has replication fork regression activity, unwinds stalled or blocked replication forks to make a HJ that can be resolved. Has a DNA unwinding activity characteristic of a DNA helicase with 3'-5' polarity.</text>
</comment>
<dbReference type="RefSeq" id="WP_369691944.1">
    <property type="nucleotide sequence ID" value="NZ_WJPP01000002.1"/>
</dbReference>
<evidence type="ECO:0000256" key="6">
    <source>
        <dbReference type="ARBA" id="ARBA00022806"/>
    </source>
</evidence>
<dbReference type="GO" id="GO:0016787">
    <property type="term" value="F:hydrolase activity"/>
    <property type="evidence" value="ECO:0007669"/>
    <property type="project" value="UniProtKB-KW"/>
</dbReference>
<evidence type="ECO:0000256" key="8">
    <source>
        <dbReference type="ARBA" id="ARBA00023125"/>
    </source>
</evidence>
<keyword evidence="9 15" id="KW-0233">DNA recombination</keyword>
<comment type="similarity">
    <text evidence="1 15">Belongs to the helicase family. RecG subfamily.</text>
</comment>
<feature type="domain" description="Helicase ATP-binding" evidence="16">
    <location>
        <begin position="283"/>
        <end position="447"/>
    </location>
</feature>
<dbReference type="NCBIfam" id="NF008165">
    <property type="entry name" value="PRK10917.1-3"/>
    <property type="match status" value="1"/>
</dbReference>
<dbReference type="Pfam" id="PF17191">
    <property type="entry name" value="RecG_wedge"/>
    <property type="match status" value="1"/>
</dbReference>
<dbReference type="FunFam" id="3.40.50.300:FF:000391">
    <property type="entry name" value="ATP-dependent DNA helicase RecG"/>
    <property type="match status" value="1"/>
</dbReference>
<dbReference type="InterPro" id="IPR027417">
    <property type="entry name" value="P-loop_NTPase"/>
</dbReference>
<dbReference type="Pfam" id="PF19833">
    <property type="entry name" value="RecG_dom3_C"/>
    <property type="match status" value="1"/>
</dbReference>
<evidence type="ECO:0000256" key="15">
    <source>
        <dbReference type="RuleBase" id="RU363016"/>
    </source>
</evidence>
<keyword evidence="7 15" id="KW-0067">ATP-binding</keyword>
<evidence type="ECO:0000313" key="18">
    <source>
        <dbReference type="EMBL" id="MRH78054.1"/>
    </source>
</evidence>
<dbReference type="EC" id="5.6.2.4" evidence="13 15"/>
<comment type="caution">
    <text evidence="18">The sequence shown here is derived from an EMBL/GenBank/DDBJ whole genome shotgun (WGS) entry which is preliminary data.</text>
</comment>
<dbReference type="InterPro" id="IPR011545">
    <property type="entry name" value="DEAD/DEAH_box_helicase_dom"/>
</dbReference>
<dbReference type="EMBL" id="WJPP01000002">
    <property type="protein sequence ID" value="MRH78054.1"/>
    <property type="molecule type" value="Genomic_DNA"/>
</dbReference>
<dbReference type="SMART" id="SM00490">
    <property type="entry name" value="HELICc"/>
    <property type="match status" value="1"/>
</dbReference>
<dbReference type="NCBIfam" id="NF008166">
    <property type="entry name" value="PRK10917.1-4"/>
    <property type="match status" value="1"/>
</dbReference>
<evidence type="ECO:0000256" key="3">
    <source>
        <dbReference type="ARBA" id="ARBA00022741"/>
    </source>
</evidence>
<organism evidence="18 19">
    <name type="scientific">Spiribacter salilacus</name>
    <dbReference type="NCBI Taxonomy" id="2664894"/>
    <lineage>
        <taxon>Bacteria</taxon>
        <taxon>Pseudomonadati</taxon>
        <taxon>Pseudomonadota</taxon>
        <taxon>Gammaproteobacteria</taxon>
        <taxon>Chromatiales</taxon>
        <taxon>Ectothiorhodospiraceae</taxon>
        <taxon>Spiribacter</taxon>
    </lineage>
</organism>
<dbReference type="GO" id="GO:0043138">
    <property type="term" value="F:3'-5' DNA helicase activity"/>
    <property type="evidence" value="ECO:0007669"/>
    <property type="project" value="UniProtKB-EC"/>
</dbReference>
<dbReference type="NCBIfam" id="TIGR00643">
    <property type="entry name" value="recG"/>
    <property type="match status" value="1"/>
</dbReference>
<dbReference type="AlphaFoldDB" id="A0A6N7QZH3"/>
<dbReference type="NCBIfam" id="NF008168">
    <property type="entry name" value="PRK10917.2-2"/>
    <property type="match status" value="1"/>
</dbReference>
<dbReference type="Pfam" id="PF00271">
    <property type="entry name" value="Helicase_C"/>
    <property type="match status" value="1"/>
</dbReference>
<dbReference type="InterPro" id="IPR047112">
    <property type="entry name" value="RecG/Mfd"/>
</dbReference>
<dbReference type="Pfam" id="PF00270">
    <property type="entry name" value="DEAD"/>
    <property type="match status" value="1"/>
</dbReference>
<dbReference type="InterPro" id="IPR012340">
    <property type="entry name" value="NA-bd_OB-fold"/>
</dbReference>
<dbReference type="InterPro" id="IPR014001">
    <property type="entry name" value="Helicase_ATP-bd"/>
</dbReference>
<evidence type="ECO:0000256" key="12">
    <source>
        <dbReference type="ARBA" id="ARBA00034617"/>
    </source>
</evidence>
<protein>
    <recommendedName>
        <fullName evidence="2 15">ATP-dependent DNA helicase RecG</fullName>
        <ecNumber evidence="13 15">5.6.2.4</ecNumber>
    </recommendedName>
</protein>
<keyword evidence="11" id="KW-0413">Isomerase</keyword>
<dbReference type="InterPro" id="IPR001650">
    <property type="entry name" value="Helicase_C-like"/>
</dbReference>
<dbReference type="GO" id="GO:0006281">
    <property type="term" value="P:DNA repair"/>
    <property type="evidence" value="ECO:0007669"/>
    <property type="project" value="UniProtKB-UniRule"/>
</dbReference>
<dbReference type="Gene3D" id="2.40.50.140">
    <property type="entry name" value="Nucleic acid-binding proteins"/>
    <property type="match status" value="1"/>
</dbReference>
<dbReference type="SUPFAM" id="SSF50249">
    <property type="entry name" value="Nucleic acid-binding proteins"/>
    <property type="match status" value="1"/>
</dbReference>
<dbReference type="InterPro" id="IPR033454">
    <property type="entry name" value="RecG_wedge"/>
</dbReference>
<dbReference type="CDD" id="cd04488">
    <property type="entry name" value="RecG_wedge_OBF"/>
    <property type="match status" value="1"/>
</dbReference>
<dbReference type="GO" id="GO:0003677">
    <property type="term" value="F:DNA binding"/>
    <property type="evidence" value="ECO:0007669"/>
    <property type="project" value="UniProtKB-KW"/>
</dbReference>
<keyword evidence="19" id="KW-1185">Reference proteome</keyword>
<sequence length="691" mass="75697">MPPEKGVGTALTRLPGIGARLAEKLGKLGIRRVEDLPFHLPARYEDRTRVLRVGELRPGVSALVEGEVTASEVTGGRRQRLVCRISDGTGHLELVFFHFYGAQRQKLVRGARLRLFGEARPGPVMLQMVHPEWSLVEPDAPPPTGGFIPVYPSTEGLTQLQIRRAMAAALEQVDTLQEWLPEALRAALKLPSLSAALRHVHAPETDADIAALIEGRDPAVRRLAFEELLAHRLSLLRLRAEHQRVAPAPALNVEGELPGALLTQLGFALTQAQQRVHAEIKADLATTEPMLRLVQGDVGSGKTVVAALATLSAVESGWQAAVMAPTELLTEQHYRSFMGWLEPLGVQVDWLGGRLSAAAHRQALLNLAEGRTQVVIGTHALFQEAVVFHRLGLVVVDEQHRFGVHQRLALRDKGGGHIQPHQLVMTATPIPRTLAMTAYADLDVSVIDELPPGRTPVQTVALPDSRRDEVMDRVRVACKEGRQVYWVCALIEASDVLEAEAAEATAERMRTHLPDVRVGLVHGRLKAEEKEAAMHAFEQGELDLLVATTVIEVGVNVPNASLMVIENAERFGLAQLHQLRGRVGRGEAVSSCVLLYKSPLSQTARARLSVLRESNDGFRIARRDLEIRGPGELLGTRQTGELNYRIADLLRDGDLLDHVQQAAATLLQQYPDATQALIDRWVGAGERYAQV</sequence>
<dbReference type="PROSITE" id="PS51192">
    <property type="entry name" value="HELICASE_ATP_BIND_1"/>
    <property type="match status" value="1"/>
</dbReference>
<keyword evidence="10 15" id="KW-0234">DNA repair</keyword>
<comment type="catalytic activity">
    <reaction evidence="12 15">
        <text>Couples ATP hydrolysis with the unwinding of duplex DNA by translocating in the 3'-5' direction.</text>
        <dbReference type="EC" id="5.6.2.4"/>
    </reaction>
</comment>
<dbReference type="SMART" id="SM00487">
    <property type="entry name" value="DEXDc"/>
    <property type="match status" value="1"/>
</dbReference>
<evidence type="ECO:0000256" key="7">
    <source>
        <dbReference type="ARBA" id="ARBA00022840"/>
    </source>
</evidence>
<keyword evidence="8" id="KW-0238">DNA-binding</keyword>
<dbReference type="InterPro" id="IPR045562">
    <property type="entry name" value="RecG_dom3_C"/>
</dbReference>
<reference evidence="18 19" key="1">
    <citation type="submission" date="2019-11" db="EMBL/GenBank/DDBJ databases">
        <authorList>
            <person name="Zhang X.Y."/>
        </authorList>
    </citation>
    <scope>NUCLEOTIDE SEQUENCE [LARGE SCALE GENOMIC DNA]</scope>
    <source>
        <strain evidence="18 19">C176</strain>
    </source>
</reference>
<keyword evidence="5 15" id="KW-0378">Hydrolase</keyword>
<dbReference type="Proteomes" id="UP000433788">
    <property type="component" value="Unassembled WGS sequence"/>
</dbReference>
<evidence type="ECO:0000256" key="9">
    <source>
        <dbReference type="ARBA" id="ARBA00023172"/>
    </source>
</evidence>
<dbReference type="SUPFAM" id="SSF52540">
    <property type="entry name" value="P-loop containing nucleoside triphosphate hydrolases"/>
    <property type="match status" value="1"/>
</dbReference>
<proteinExistence type="inferred from homology"/>
<dbReference type="Gene3D" id="3.40.50.300">
    <property type="entry name" value="P-loop containing nucleotide triphosphate hydrolases"/>
    <property type="match status" value="2"/>
</dbReference>
<evidence type="ECO:0000259" key="16">
    <source>
        <dbReference type="PROSITE" id="PS51192"/>
    </source>
</evidence>
<evidence type="ECO:0000256" key="14">
    <source>
        <dbReference type="ARBA" id="ARBA00048988"/>
    </source>
</evidence>
<dbReference type="PANTHER" id="PTHR47964">
    <property type="entry name" value="ATP-DEPENDENT DNA HELICASE HOMOLOG RECG, CHLOROPLASTIC"/>
    <property type="match status" value="1"/>
</dbReference>
<gene>
    <name evidence="18" type="primary">recG</name>
    <name evidence="18" type="ORF">GH984_04980</name>
</gene>
<dbReference type="GO" id="GO:0005524">
    <property type="term" value="F:ATP binding"/>
    <property type="evidence" value="ECO:0007669"/>
    <property type="project" value="UniProtKB-KW"/>
</dbReference>
<keyword evidence="6 15" id="KW-0347">Helicase</keyword>
<evidence type="ECO:0000256" key="4">
    <source>
        <dbReference type="ARBA" id="ARBA00022763"/>
    </source>
</evidence>
<evidence type="ECO:0000256" key="5">
    <source>
        <dbReference type="ARBA" id="ARBA00022801"/>
    </source>
</evidence>
<evidence type="ECO:0000256" key="2">
    <source>
        <dbReference type="ARBA" id="ARBA00017846"/>
    </source>
</evidence>
<evidence type="ECO:0000256" key="1">
    <source>
        <dbReference type="ARBA" id="ARBA00007504"/>
    </source>
</evidence>
<evidence type="ECO:0000259" key="17">
    <source>
        <dbReference type="PROSITE" id="PS51194"/>
    </source>
</evidence>